<dbReference type="RefSeq" id="WP_090918500.1">
    <property type="nucleotide sequence ID" value="NZ_FMVM01000006.1"/>
</dbReference>
<evidence type="ECO:0000256" key="1">
    <source>
        <dbReference type="ARBA" id="ARBA00004651"/>
    </source>
</evidence>
<evidence type="ECO:0000256" key="3">
    <source>
        <dbReference type="ARBA" id="ARBA00022692"/>
    </source>
</evidence>
<feature type="transmembrane region" description="Helical" evidence="6">
    <location>
        <begin position="314"/>
        <end position="339"/>
    </location>
</feature>
<organism evidence="8 9">
    <name type="scientific">Paenibacillus polysaccharolyticus</name>
    <dbReference type="NCBI Taxonomy" id="582692"/>
    <lineage>
        <taxon>Bacteria</taxon>
        <taxon>Bacillati</taxon>
        <taxon>Bacillota</taxon>
        <taxon>Bacilli</taxon>
        <taxon>Bacillales</taxon>
        <taxon>Paenibacillaceae</taxon>
        <taxon>Paenibacillus</taxon>
    </lineage>
</organism>
<dbReference type="PANTHER" id="PTHR11360:SF290">
    <property type="entry name" value="MONOCARBOXYLATE MFS PERMEASE"/>
    <property type="match status" value="1"/>
</dbReference>
<reference evidence="9" key="1">
    <citation type="submission" date="2016-10" db="EMBL/GenBank/DDBJ databases">
        <authorList>
            <person name="Varghese N."/>
            <person name="Submissions S."/>
        </authorList>
    </citation>
    <scope>NUCLEOTIDE SEQUENCE [LARGE SCALE GENOMIC DNA]</scope>
    <source>
        <strain evidence="9">BL9</strain>
    </source>
</reference>
<name>A0A1G5GR38_9BACL</name>
<evidence type="ECO:0000256" key="6">
    <source>
        <dbReference type="SAM" id="Phobius"/>
    </source>
</evidence>
<feature type="transmembrane region" description="Helical" evidence="6">
    <location>
        <begin position="7"/>
        <end position="34"/>
    </location>
</feature>
<keyword evidence="2" id="KW-0813">Transport</keyword>
<dbReference type="InterPro" id="IPR050327">
    <property type="entry name" value="Proton-linked_MCT"/>
</dbReference>
<dbReference type="Proteomes" id="UP000198538">
    <property type="component" value="Unassembled WGS sequence"/>
</dbReference>
<sequence length="410" mass="43844">MKIHYAWVIFLGCCIISFVGFGLTINTAGLFWGGMSTDLNLTRAEIALNATFGGIAGAVSLLFAGTVFKKVNTKLLLSLSFGITGLCFIACSFIQSVTPFYGIKVVLGVMQSISIVISIPILLGNWFEKKLGILFGITGALTAVGGSFFNPIISHLILEHGWRTTYIIVGIICLVVLLPTALLMKFKPENGLLPYGAETNHTVAESNQAVNNVEANGLSIKEASRTPIFYSFIIAIICFQAAGSLAQHVPALIQSLNFSLQVGASVMSALLIGAAIGKLLMGFMLDHVKPVIVLLIFTLLGASGWYSTGVFNNVVFLNGSGFLSGMGQAIVLTAIPLLIRGSFGTKDYSQILSIILMFGAFANAVSVYIHGSMFDQTHSYSASLILNVVAYTIGFLCLAFAIQFRKRMTT</sequence>
<proteinExistence type="predicted"/>
<feature type="transmembrane region" description="Helical" evidence="6">
    <location>
        <begin position="75"/>
        <end position="95"/>
    </location>
</feature>
<dbReference type="Pfam" id="PF07690">
    <property type="entry name" value="MFS_1"/>
    <property type="match status" value="1"/>
</dbReference>
<comment type="subcellular location">
    <subcellularLocation>
        <location evidence="1">Cell membrane</location>
        <topology evidence="1">Multi-pass membrane protein</topology>
    </subcellularLocation>
</comment>
<dbReference type="EMBL" id="FMVM01000006">
    <property type="protein sequence ID" value="SCY54013.1"/>
    <property type="molecule type" value="Genomic_DNA"/>
</dbReference>
<dbReference type="InterPro" id="IPR020846">
    <property type="entry name" value="MFS_dom"/>
</dbReference>
<feature type="transmembrane region" description="Helical" evidence="6">
    <location>
        <begin position="228"/>
        <end position="246"/>
    </location>
</feature>
<dbReference type="GO" id="GO:0022857">
    <property type="term" value="F:transmembrane transporter activity"/>
    <property type="evidence" value="ECO:0007669"/>
    <property type="project" value="InterPro"/>
</dbReference>
<keyword evidence="4 6" id="KW-1133">Transmembrane helix</keyword>
<evidence type="ECO:0000313" key="8">
    <source>
        <dbReference type="EMBL" id="SCY54013.1"/>
    </source>
</evidence>
<protein>
    <submittedName>
        <fullName evidence="8">Sugar phosphate permease</fullName>
    </submittedName>
</protein>
<feature type="transmembrane region" description="Helical" evidence="6">
    <location>
        <begin position="46"/>
        <end position="68"/>
    </location>
</feature>
<feature type="transmembrane region" description="Helical" evidence="6">
    <location>
        <begin position="291"/>
        <end position="308"/>
    </location>
</feature>
<accession>A0A1G5GR38</accession>
<gene>
    <name evidence="8" type="ORF">SAMN05720606_1064</name>
</gene>
<evidence type="ECO:0000256" key="5">
    <source>
        <dbReference type="ARBA" id="ARBA00023136"/>
    </source>
</evidence>
<dbReference type="SUPFAM" id="SSF103473">
    <property type="entry name" value="MFS general substrate transporter"/>
    <property type="match status" value="1"/>
</dbReference>
<evidence type="ECO:0000256" key="4">
    <source>
        <dbReference type="ARBA" id="ARBA00022989"/>
    </source>
</evidence>
<evidence type="ECO:0000313" key="9">
    <source>
        <dbReference type="Proteomes" id="UP000198538"/>
    </source>
</evidence>
<evidence type="ECO:0000259" key="7">
    <source>
        <dbReference type="PROSITE" id="PS50850"/>
    </source>
</evidence>
<dbReference type="InterPro" id="IPR011701">
    <property type="entry name" value="MFS"/>
</dbReference>
<dbReference type="GO" id="GO:0005886">
    <property type="term" value="C:plasma membrane"/>
    <property type="evidence" value="ECO:0007669"/>
    <property type="project" value="UniProtKB-SubCell"/>
</dbReference>
<dbReference type="PANTHER" id="PTHR11360">
    <property type="entry name" value="MONOCARBOXYLATE TRANSPORTER"/>
    <property type="match status" value="1"/>
</dbReference>
<feature type="transmembrane region" description="Helical" evidence="6">
    <location>
        <begin position="351"/>
        <end position="370"/>
    </location>
</feature>
<feature type="transmembrane region" description="Helical" evidence="6">
    <location>
        <begin position="101"/>
        <end position="124"/>
    </location>
</feature>
<dbReference type="AlphaFoldDB" id="A0A1G5GR38"/>
<feature type="domain" description="Major facilitator superfamily (MFS) profile" evidence="7">
    <location>
        <begin position="10"/>
        <end position="406"/>
    </location>
</feature>
<keyword evidence="5 6" id="KW-0472">Membrane</keyword>
<dbReference type="InterPro" id="IPR036259">
    <property type="entry name" value="MFS_trans_sf"/>
</dbReference>
<evidence type="ECO:0000256" key="2">
    <source>
        <dbReference type="ARBA" id="ARBA00022448"/>
    </source>
</evidence>
<feature type="transmembrane region" description="Helical" evidence="6">
    <location>
        <begin position="382"/>
        <end position="402"/>
    </location>
</feature>
<keyword evidence="9" id="KW-1185">Reference proteome</keyword>
<dbReference type="PROSITE" id="PS50850">
    <property type="entry name" value="MFS"/>
    <property type="match status" value="1"/>
</dbReference>
<feature type="transmembrane region" description="Helical" evidence="6">
    <location>
        <begin position="165"/>
        <end position="184"/>
    </location>
</feature>
<keyword evidence="3 6" id="KW-0812">Transmembrane</keyword>
<feature type="transmembrane region" description="Helical" evidence="6">
    <location>
        <begin position="258"/>
        <end position="279"/>
    </location>
</feature>
<dbReference type="Gene3D" id="1.20.1250.20">
    <property type="entry name" value="MFS general substrate transporter like domains"/>
    <property type="match status" value="2"/>
</dbReference>
<feature type="transmembrane region" description="Helical" evidence="6">
    <location>
        <begin position="131"/>
        <end position="153"/>
    </location>
</feature>
<dbReference type="STRING" id="582692.SAMN05720606_1064"/>